<sequence>MRYLLASTCLAAIAAVPVHAETTVGDKRTATIRTSTIKAGAADDIRITSAGSVVPTTAGSAVVLDSANKIVNEGTIQATNLDNSTGIRAEAGAAGSITNAAGGKIILDETYAPEDSDKDGDLDGPLAVGTGRIGIRTAGAFTGDVVNSGQIAIEGKDSAGIRLDGPLTGKLTQDGTIAVVGDRSVGIRAGDVTGNVRIAGTISATGQNAVGASLDGNIAGALVIQGAITSTGYRSTTPPSDTSKLDADDLLQGGPAVRIAGNVTGGVIFAVPPKDNSTTDNDEDKDGIDDAKEGSAAIASYGAAPAVSIGAADHAVTLGAVAGNPDGHGLVNEGTIQGAGTYAGVDGSGMVIGGQGGAVTIAGGMTNRGTISASGANATALRVGDGATVAEIKNMGVVQASGTNAANAKTVALQIDQGAFTAEITNSGTIKAVASGTASANGATATAILDRSGEVDIVNNSGTISATGASAGGNIAIDLSANDRGARIGQTVVASGTNAPSIVGNVRFGGGNDVFDIADGSVTGDTSFGGGSNSLLLSGDATYAGKVGFGGGNDVMTLSGTSSHNGDVDFGGGSDRLTVNSGARFRGALSNAQGLAVAVNGGTLDIGKSTAAIQSLAVSGSGTLGVTIDVASKSSTLYQVAGEASFAQGSKVAVSLNGIAGAEGRYTFLKAGTVTGASNVAASDALLPFMYKGSVATVSSNELAIDVKRKTTTELGLNRSQAAAYDAIFAALGKDAKVAGVYLETYDGDAFRKKVRQMLPDHAGGAFETVTMGSRATAGFLADPNAPFADMGKWGYWIQQVGWGTSKGLGDTASYDITGWGVATGGEIKTDLGSFGISLAYLYGKDADGGTDNKVDAGQYEIGAYWRGYWGPFQGWTRASYAHVDFKGERVFQGSLGNDTVERRAKGRWNGKLISAAAGAAYTLQMGSFSVRPKAALDYYRLKEDGYAEKGGGDAFNLIVGGRKSDELAVSGTVAAGFDFGGQNEEAGWFRIEAEGGRRELVGGSLGSTTARFAGGTAFTLEPEKRTSGWIGKLRAVGGGNGFQIGGEAGAEEQQGRAAISLRASLVVGL</sequence>
<evidence type="ECO:0000313" key="5">
    <source>
        <dbReference type="Proteomes" id="UP000189818"/>
    </source>
</evidence>
<dbReference type="Proteomes" id="UP000189818">
    <property type="component" value="Unassembled WGS sequence"/>
</dbReference>
<accession>A0A1T5G745</accession>
<evidence type="ECO:0000259" key="3">
    <source>
        <dbReference type="PROSITE" id="PS51208"/>
    </source>
</evidence>
<proteinExistence type="predicted"/>
<dbReference type="STRING" id="439228.SAMN06295920_11277"/>
<dbReference type="PROSITE" id="PS51208">
    <property type="entry name" value="AUTOTRANSPORTER"/>
    <property type="match status" value="1"/>
</dbReference>
<feature type="signal peptide" evidence="2">
    <location>
        <begin position="1"/>
        <end position="20"/>
    </location>
</feature>
<dbReference type="InterPro" id="IPR005546">
    <property type="entry name" value="Autotransporte_beta"/>
</dbReference>
<dbReference type="EMBL" id="FUYM01000012">
    <property type="protein sequence ID" value="SKC04192.1"/>
    <property type="molecule type" value="Genomic_DNA"/>
</dbReference>
<feature type="region of interest" description="Disordered" evidence="1">
    <location>
        <begin position="270"/>
        <end position="290"/>
    </location>
</feature>
<dbReference type="InterPro" id="IPR036709">
    <property type="entry name" value="Autotransporte_beta_dom_sf"/>
</dbReference>
<feature type="chain" id="PRO_5012798197" evidence="2">
    <location>
        <begin position="21"/>
        <end position="1070"/>
    </location>
</feature>
<reference evidence="5" key="1">
    <citation type="submission" date="2017-02" db="EMBL/GenBank/DDBJ databases">
        <authorList>
            <person name="Varghese N."/>
            <person name="Submissions S."/>
        </authorList>
    </citation>
    <scope>NUCLEOTIDE SEQUENCE [LARGE SCALE GENOMIC DNA]</scope>
    <source>
        <strain evidence="5">UM2</strain>
    </source>
</reference>
<keyword evidence="2" id="KW-0732">Signal</keyword>
<protein>
    <submittedName>
        <fullName evidence="4">Uncharacterized conserved protein, contains a C-terminal beta-barrel porin domain</fullName>
    </submittedName>
</protein>
<name>A0A1T5G745_9SPHN</name>
<evidence type="ECO:0000256" key="2">
    <source>
        <dbReference type="SAM" id="SignalP"/>
    </source>
</evidence>
<keyword evidence="5" id="KW-1185">Reference proteome</keyword>
<dbReference type="AlphaFoldDB" id="A0A1T5G745"/>
<evidence type="ECO:0000313" key="4">
    <source>
        <dbReference type="EMBL" id="SKC04192.1"/>
    </source>
</evidence>
<dbReference type="OrthoDB" id="7613961at2"/>
<feature type="domain" description="Autotransporter" evidence="3">
    <location>
        <begin position="789"/>
        <end position="1070"/>
    </location>
</feature>
<evidence type="ECO:0000256" key="1">
    <source>
        <dbReference type="SAM" id="MobiDB-lite"/>
    </source>
</evidence>
<dbReference type="Pfam" id="PF03797">
    <property type="entry name" value="Autotransporter"/>
    <property type="match status" value="1"/>
</dbReference>
<dbReference type="SMART" id="SM00869">
    <property type="entry name" value="Autotransporter"/>
    <property type="match status" value="1"/>
</dbReference>
<dbReference type="SUPFAM" id="SSF103515">
    <property type="entry name" value="Autotransporter"/>
    <property type="match status" value="1"/>
</dbReference>
<dbReference type="RefSeq" id="WP_079650291.1">
    <property type="nucleotide sequence ID" value="NZ_FUYM01000012.1"/>
</dbReference>
<organism evidence="4 5">
    <name type="scientific">Rhizorhabdus histidinilytica</name>
    <dbReference type="NCBI Taxonomy" id="439228"/>
    <lineage>
        <taxon>Bacteria</taxon>
        <taxon>Pseudomonadati</taxon>
        <taxon>Pseudomonadota</taxon>
        <taxon>Alphaproteobacteria</taxon>
        <taxon>Sphingomonadales</taxon>
        <taxon>Sphingomonadaceae</taxon>
        <taxon>Rhizorhabdus</taxon>
    </lineage>
</organism>
<gene>
    <name evidence="4" type="ORF">SAMN06295920_11277</name>
</gene>
<dbReference type="Gene3D" id="2.40.128.130">
    <property type="entry name" value="Autotransporter beta-domain"/>
    <property type="match status" value="1"/>
</dbReference>